<dbReference type="Proteomes" id="UP000316851">
    <property type="component" value="Unassembled WGS sequence"/>
</dbReference>
<reference evidence="1" key="1">
    <citation type="submission" date="2019-06" db="EMBL/GenBank/DDBJ databases">
        <title>Mycoplasma neophronis type strain whole genome sequence.</title>
        <authorList>
            <person name="Spergser J."/>
        </authorList>
    </citation>
    <scope>NUCLEOTIDE SEQUENCE [LARGE SCALE GENOMIC DNA]</scope>
    <source>
        <strain evidence="1">DSM 24097</strain>
    </source>
</reference>
<sequence>MLLKYTLLSEIDTNKGEEIVLETEFVPYEESTEGRFIRIHFKDENSFECDLKAALDEVFLSYAGQNLHMIKNQRVSNKLKISETQDIAIDFYLKNVSILEKEIILSYDLLQGDKIVVKNTAKWTIE</sequence>
<proteinExistence type="predicted"/>
<name>A0ABY2Z0T9_9BACT</name>
<accession>A0ABY2Z0T9</accession>
<gene>
    <name evidence="1" type="ORF">FJR74_01800</name>
</gene>
<keyword evidence="2" id="KW-1185">Reference proteome</keyword>
<dbReference type="EMBL" id="VHHP01000004">
    <property type="protein sequence ID" value="TPR53878.1"/>
    <property type="molecule type" value="Genomic_DNA"/>
</dbReference>
<organism evidence="1 2">
    <name type="scientific">Metamycoplasma neophronis</name>
    <dbReference type="NCBI Taxonomy" id="872983"/>
    <lineage>
        <taxon>Bacteria</taxon>
        <taxon>Bacillati</taxon>
        <taxon>Mycoplasmatota</taxon>
        <taxon>Mycoplasmoidales</taxon>
        <taxon>Metamycoplasmataceae</taxon>
        <taxon>Metamycoplasma</taxon>
    </lineage>
</organism>
<evidence type="ECO:0000313" key="1">
    <source>
        <dbReference type="EMBL" id="TPR53878.1"/>
    </source>
</evidence>
<evidence type="ECO:0000313" key="2">
    <source>
        <dbReference type="Proteomes" id="UP000316851"/>
    </source>
</evidence>
<comment type="caution">
    <text evidence="1">The sequence shown here is derived from an EMBL/GenBank/DDBJ whole genome shotgun (WGS) entry which is preliminary data.</text>
</comment>
<dbReference type="RefSeq" id="WP_140914843.1">
    <property type="nucleotide sequence ID" value="NZ_VHHP01000004.1"/>
</dbReference>
<protein>
    <submittedName>
        <fullName evidence="1">Uncharacterized protein</fullName>
    </submittedName>
</protein>